<accession>A0A1I1CNB4</accession>
<sequence>MAKTYRLRDEAVDALKEKRIELIVERKEDVKESELLGMLIWKHLKGVTEKDLEEYREQVLGKG</sequence>
<comment type="caution">
    <text evidence="1">The sequence shown here is derived from an EMBL/GenBank/DDBJ whole genome shotgun (WGS) entry which is preliminary data.</text>
</comment>
<evidence type="ECO:0000313" key="1">
    <source>
        <dbReference type="EMBL" id="SFB64151.1"/>
    </source>
</evidence>
<dbReference type="Proteomes" id="UP000198861">
    <property type="component" value="Unassembled WGS sequence"/>
</dbReference>
<proteinExistence type="predicted"/>
<dbReference type="RefSeq" id="WP_091014301.1">
    <property type="nucleotide sequence ID" value="NZ_FOKJ01000155.1"/>
</dbReference>
<protein>
    <submittedName>
        <fullName evidence="1">Uncharacterized protein</fullName>
    </submittedName>
</protein>
<name>A0A1I1CNB4_9GAMM</name>
<gene>
    <name evidence="1" type="ORF">SAMN04244571_04641</name>
</gene>
<evidence type="ECO:0000313" key="2">
    <source>
        <dbReference type="Proteomes" id="UP000198861"/>
    </source>
</evidence>
<dbReference type="EMBL" id="FOKJ01000155">
    <property type="protein sequence ID" value="SFB64151.1"/>
    <property type="molecule type" value="Genomic_DNA"/>
</dbReference>
<keyword evidence="2" id="KW-1185">Reference proteome</keyword>
<organism evidence="1 2">
    <name type="scientific">Azotobacter beijerinckii</name>
    <dbReference type="NCBI Taxonomy" id="170623"/>
    <lineage>
        <taxon>Bacteria</taxon>
        <taxon>Pseudomonadati</taxon>
        <taxon>Pseudomonadota</taxon>
        <taxon>Gammaproteobacteria</taxon>
        <taxon>Pseudomonadales</taxon>
        <taxon>Pseudomonadaceae</taxon>
        <taxon>Azotobacter</taxon>
    </lineage>
</organism>
<reference evidence="1 2" key="1">
    <citation type="submission" date="2016-10" db="EMBL/GenBank/DDBJ databases">
        <authorList>
            <person name="Varghese N."/>
            <person name="Submissions S."/>
        </authorList>
    </citation>
    <scope>NUCLEOTIDE SEQUENCE [LARGE SCALE GENOMIC DNA]</scope>
    <source>
        <strain evidence="1 2">DSM 282</strain>
    </source>
</reference>